<dbReference type="Gene3D" id="3.40.1350.10">
    <property type="match status" value="1"/>
</dbReference>
<feature type="domain" description="tRNA-splicing endonuclease subunit Sen15" evidence="3">
    <location>
        <begin position="40"/>
        <end position="187"/>
    </location>
</feature>
<dbReference type="SUPFAM" id="SSF53032">
    <property type="entry name" value="tRNA-intron endonuclease catalytic domain-like"/>
    <property type="match status" value="1"/>
</dbReference>
<dbReference type="Proteomes" id="UP001166286">
    <property type="component" value="Unassembled WGS sequence"/>
</dbReference>
<organism evidence="4 5">
    <name type="scientific">Cladonia borealis</name>
    <dbReference type="NCBI Taxonomy" id="184061"/>
    <lineage>
        <taxon>Eukaryota</taxon>
        <taxon>Fungi</taxon>
        <taxon>Dikarya</taxon>
        <taxon>Ascomycota</taxon>
        <taxon>Pezizomycotina</taxon>
        <taxon>Lecanoromycetes</taxon>
        <taxon>OSLEUM clade</taxon>
        <taxon>Lecanoromycetidae</taxon>
        <taxon>Lecanorales</taxon>
        <taxon>Lecanorineae</taxon>
        <taxon>Cladoniaceae</taxon>
        <taxon>Cladonia</taxon>
    </lineage>
</organism>
<dbReference type="InterPro" id="IPR042777">
    <property type="entry name" value="Sen15_fungi"/>
</dbReference>
<dbReference type="InterPro" id="IPR011856">
    <property type="entry name" value="tRNA_endonuc-like_dom_sf"/>
</dbReference>
<keyword evidence="5" id="KW-1185">Reference proteome</keyword>
<dbReference type="GO" id="GO:0000214">
    <property type="term" value="C:tRNA-intron endonuclease complex"/>
    <property type="evidence" value="ECO:0007669"/>
    <property type="project" value="InterPro"/>
</dbReference>
<dbReference type="AlphaFoldDB" id="A0AA39QVS9"/>
<dbReference type="InterPro" id="IPR018593">
    <property type="entry name" value="tRNA-endonuc_su_Sen15"/>
</dbReference>
<evidence type="ECO:0000256" key="1">
    <source>
        <dbReference type="ARBA" id="ARBA00006091"/>
    </source>
</evidence>
<dbReference type="GO" id="GO:0000379">
    <property type="term" value="P:tRNA-type intron splice site recognition and cleavage"/>
    <property type="evidence" value="ECO:0007669"/>
    <property type="project" value="InterPro"/>
</dbReference>
<dbReference type="PANTHER" id="PTHR28518:SF1">
    <property type="entry name" value="TRNA-SPLICING ENDONUCLEASE SUBUNIT SEN15"/>
    <property type="match status" value="1"/>
</dbReference>
<keyword evidence="2" id="KW-0819">tRNA processing</keyword>
<dbReference type="Pfam" id="PF09631">
    <property type="entry name" value="Sen15"/>
    <property type="match status" value="1"/>
</dbReference>
<comment type="similarity">
    <text evidence="1">Belongs to the SEN15 family.</text>
</comment>
<dbReference type="GO" id="GO:0003676">
    <property type="term" value="F:nucleic acid binding"/>
    <property type="evidence" value="ECO:0007669"/>
    <property type="project" value="InterPro"/>
</dbReference>
<dbReference type="InterPro" id="IPR036167">
    <property type="entry name" value="tRNA_intron_Endo_cat-like_sf"/>
</dbReference>
<name>A0AA39QVS9_9LECA</name>
<sequence length="187" mass="21292">MTIQTSTPAAAPQPSALTSYINANPSSGTHLQFYHTLALQILHNLQYQHEWTYLRIHTHSPLTKTLLPRPLLSGLPPHRIYVHPDDQVEELKRGGDPLKGEPEREWVLPTHLAEKWSLRRFGEVFDGIGEVPPTEAEEEIIGKEDVEGRWSRRERRGGKRVLLATLGDDSTVLYYIVHDGIVKPRQN</sequence>
<evidence type="ECO:0000259" key="3">
    <source>
        <dbReference type="Pfam" id="PF09631"/>
    </source>
</evidence>
<evidence type="ECO:0000313" key="5">
    <source>
        <dbReference type="Proteomes" id="UP001166286"/>
    </source>
</evidence>
<evidence type="ECO:0000313" key="4">
    <source>
        <dbReference type="EMBL" id="KAK0510085.1"/>
    </source>
</evidence>
<comment type="caution">
    <text evidence="4">The sequence shown here is derived from an EMBL/GenBank/DDBJ whole genome shotgun (WGS) entry which is preliminary data.</text>
</comment>
<proteinExistence type="inferred from homology"/>
<dbReference type="GO" id="GO:0000213">
    <property type="term" value="F:tRNA-intron lyase activity"/>
    <property type="evidence" value="ECO:0007669"/>
    <property type="project" value="TreeGrafter"/>
</dbReference>
<gene>
    <name evidence="4" type="ORF">JMJ35_007479</name>
</gene>
<dbReference type="FunFam" id="3.40.1350.10:FF:000012">
    <property type="entry name" value="Probable tRNA-splicing endonuclease subunit sen-15"/>
    <property type="match status" value="1"/>
</dbReference>
<dbReference type="PANTHER" id="PTHR28518">
    <property type="entry name" value="TRNA-SPLICING ENDONUCLEASE SUBUNIT SEN15"/>
    <property type="match status" value="1"/>
</dbReference>
<protein>
    <recommendedName>
        <fullName evidence="3">tRNA-splicing endonuclease subunit Sen15 domain-containing protein</fullName>
    </recommendedName>
</protein>
<accession>A0AA39QVS9</accession>
<reference evidence="4" key="1">
    <citation type="submission" date="2023-03" db="EMBL/GenBank/DDBJ databases">
        <title>Complete genome of Cladonia borealis.</title>
        <authorList>
            <person name="Park H."/>
        </authorList>
    </citation>
    <scope>NUCLEOTIDE SEQUENCE</scope>
    <source>
        <strain evidence="4">ANT050790</strain>
    </source>
</reference>
<evidence type="ECO:0000256" key="2">
    <source>
        <dbReference type="ARBA" id="ARBA00022694"/>
    </source>
</evidence>
<dbReference type="EMBL" id="JAFEKC020000017">
    <property type="protein sequence ID" value="KAK0510085.1"/>
    <property type="molecule type" value="Genomic_DNA"/>
</dbReference>